<organism evidence="1 2">
    <name type="scientific">Gossypium arboreum</name>
    <name type="common">Tree cotton</name>
    <name type="synonym">Gossypium nanking</name>
    <dbReference type="NCBI Taxonomy" id="29729"/>
    <lineage>
        <taxon>Eukaryota</taxon>
        <taxon>Viridiplantae</taxon>
        <taxon>Streptophyta</taxon>
        <taxon>Embryophyta</taxon>
        <taxon>Tracheophyta</taxon>
        <taxon>Spermatophyta</taxon>
        <taxon>Magnoliopsida</taxon>
        <taxon>eudicotyledons</taxon>
        <taxon>Gunneridae</taxon>
        <taxon>Pentapetalae</taxon>
        <taxon>rosids</taxon>
        <taxon>malvids</taxon>
        <taxon>Malvales</taxon>
        <taxon>Malvaceae</taxon>
        <taxon>Malvoideae</taxon>
        <taxon>Gossypium</taxon>
    </lineage>
</organism>
<reference evidence="1 2" key="1">
    <citation type="submission" date="2023-03" db="EMBL/GenBank/DDBJ databases">
        <title>WGS of Gossypium arboreum.</title>
        <authorList>
            <person name="Yu D."/>
        </authorList>
    </citation>
    <scope>NUCLEOTIDE SEQUENCE [LARGE SCALE GENOMIC DNA]</scope>
    <source>
        <tissue evidence="1">Leaf</tissue>
    </source>
</reference>
<protein>
    <submittedName>
        <fullName evidence="1">Uncharacterized protein</fullName>
    </submittedName>
</protein>
<accession>A0ABR0PXR0</accession>
<evidence type="ECO:0000313" key="2">
    <source>
        <dbReference type="Proteomes" id="UP001358586"/>
    </source>
</evidence>
<proteinExistence type="predicted"/>
<dbReference type="EMBL" id="JARKNE010000005">
    <property type="protein sequence ID" value="KAK5831473.1"/>
    <property type="molecule type" value="Genomic_DNA"/>
</dbReference>
<comment type="caution">
    <text evidence="1">The sequence shown here is derived from an EMBL/GenBank/DDBJ whole genome shotgun (WGS) entry which is preliminary data.</text>
</comment>
<keyword evidence="2" id="KW-1185">Reference proteome</keyword>
<sequence>MLAEILKHAASNSITDFVNAKLTCKAFHGASNYHQILENVSMDIVSFHGVKVQVVSSLDLANSSKRSSKIIASFRLKTEKFLSSMWVYVALTGRNKSAVIAAIMTSDRPVRVLQKANLGKQVTKSAVVAIFVFGITKQLCL</sequence>
<name>A0ABR0PXR0_GOSAR</name>
<gene>
    <name evidence="1" type="ORF">PVK06_015271</name>
</gene>
<dbReference type="Proteomes" id="UP001358586">
    <property type="component" value="Chromosome 5"/>
</dbReference>
<evidence type="ECO:0000313" key="1">
    <source>
        <dbReference type="EMBL" id="KAK5831473.1"/>
    </source>
</evidence>